<dbReference type="RefSeq" id="XP_004177732.1">
    <property type="nucleotide sequence ID" value="XM_004177684.1"/>
</dbReference>
<dbReference type="AlphaFoldDB" id="I2GVR1"/>
<dbReference type="GO" id="GO:0030897">
    <property type="term" value="C:HOPS complex"/>
    <property type="evidence" value="ECO:0007669"/>
    <property type="project" value="EnsemblFungi"/>
</dbReference>
<dbReference type="SUPFAM" id="SSF50978">
    <property type="entry name" value="WD40 repeat-like"/>
    <property type="match status" value="1"/>
</dbReference>
<dbReference type="KEGG" id="tbl:TBLA_0A04170"/>
<gene>
    <name evidence="8" type="primary">TBLA0A04170</name>
    <name evidence="8" type="ORF">TBLA_0A04170</name>
</gene>
<protein>
    <submittedName>
        <fullName evidence="8">Uncharacterized protein</fullName>
    </submittedName>
</protein>
<evidence type="ECO:0000313" key="9">
    <source>
        <dbReference type="Proteomes" id="UP000002866"/>
    </source>
</evidence>
<dbReference type="InParanoid" id="I2GVR1"/>
<dbReference type="GO" id="GO:0099022">
    <property type="term" value="P:vesicle tethering"/>
    <property type="evidence" value="ECO:0007669"/>
    <property type="project" value="EnsemblFungi"/>
</dbReference>
<dbReference type="GeneID" id="14492715"/>
<feature type="domain" description="Pep3/Vps18 RING C-terminal" evidence="7">
    <location>
        <begin position="852"/>
        <end position="936"/>
    </location>
</feature>
<feature type="domain" description="Pep3/Vps18 beta-propeller" evidence="6">
    <location>
        <begin position="2"/>
        <end position="361"/>
    </location>
</feature>
<dbReference type="CDD" id="cd16462">
    <property type="entry name" value="RING-H2_Pep3p-like"/>
    <property type="match status" value="1"/>
</dbReference>
<evidence type="ECO:0000259" key="6">
    <source>
        <dbReference type="Pfam" id="PF05131"/>
    </source>
</evidence>
<dbReference type="GO" id="GO:0045324">
    <property type="term" value="P:late endosome to vacuole transport"/>
    <property type="evidence" value="ECO:0007669"/>
    <property type="project" value="EnsemblFungi"/>
</dbReference>
<dbReference type="GO" id="GO:0006904">
    <property type="term" value="P:vesicle docking involved in exocytosis"/>
    <property type="evidence" value="ECO:0007669"/>
    <property type="project" value="EnsemblFungi"/>
</dbReference>
<dbReference type="OMA" id="KFFVFPC"/>
<dbReference type="SUPFAM" id="SSF57850">
    <property type="entry name" value="RING/U-box"/>
    <property type="match status" value="1"/>
</dbReference>
<dbReference type="Proteomes" id="UP000002866">
    <property type="component" value="Chromosome 1"/>
</dbReference>
<dbReference type="GO" id="GO:0007032">
    <property type="term" value="P:endosome organization"/>
    <property type="evidence" value="ECO:0007669"/>
    <property type="project" value="TreeGrafter"/>
</dbReference>
<dbReference type="HOGENOM" id="CLU_003488_0_0_1"/>
<evidence type="ECO:0000259" key="7">
    <source>
        <dbReference type="Pfam" id="PF26148"/>
    </source>
</evidence>
<dbReference type="FunCoup" id="I2GVR1">
    <property type="interactions" value="937"/>
</dbReference>
<dbReference type="GO" id="GO:0000329">
    <property type="term" value="C:fungal-type vacuole membrane"/>
    <property type="evidence" value="ECO:0007669"/>
    <property type="project" value="EnsemblFungi"/>
</dbReference>
<dbReference type="GO" id="GO:0005829">
    <property type="term" value="C:cytosol"/>
    <property type="evidence" value="ECO:0007669"/>
    <property type="project" value="GOC"/>
</dbReference>
<dbReference type="GO" id="GO:0033263">
    <property type="term" value="C:CORVET complex"/>
    <property type="evidence" value="ECO:0007669"/>
    <property type="project" value="EnsemblFungi"/>
</dbReference>
<name>I2GVR1_HENB6</name>
<keyword evidence="3" id="KW-0862">Zinc</keyword>
<evidence type="ECO:0000256" key="2">
    <source>
        <dbReference type="ARBA" id="ARBA00022771"/>
    </source>
</evidence>
<dbReference type="GO" id="GO:0008270">
    <property type="term" value="F:zinc ion binding"/>
    <property type="evidence" value="ECO:0007669"/>
    <property type="project" value="UniProtKB-KW"/>
</dbReference>
<dbReference type="InterPro" id="IPR058919">
    <property type="entry name" value="Pep3/Vps18_RING_C"/>
</dbReference>
<dbReference type="GO" id="GO:0042144">
    <property type="term" value="P:vacuole fusion, non-autophagic"/>
    <property type="evidence" value="ECO:0007669"/>
    <property type="project" value="EnsemblFungi"/>
</dbReference>
<keyword evidence="1" id="KW-0479">Metal-binding</keyword>
<organism evidence="8 9">
    <name type="scientific">Henningerozyma blattae (strain ATCC 34711 / CBS 6284 / DSM 70876 / NBRC 10599 / NRRL Y-10934 / UCD 77-7)</name>
    <name type="common">Yeast</name>
    <name type="synonym">Tetrapisispora blattae</name>
    <dbReference type="NCBI Taxonomy" id="1071380"/>
    <lineage>
        <taxon>Eukaryota</taxon>
        <taxon>Fungi</taxon>
        <taxon>Dikarya</taxon>
        <taxon>Ascomycota</taxon>
        <taxon>Saccharomycotina</taxon>
        <taxon>Saccharomycetes</taxon>
        <taxon>Saccharomycetales</taxon>
        <taxon>Saccharomycetaceae</taxon>
        <taxon>Henningerozyma</taxon>
    </lineage>
</organism>
<dbReference type="eggNOG" id="KOG2034">
    <property type="taxonomic scope" value="Eukaryota"/>
</dbReference>
<dbReference type="GO" id="GO:0035542">
    <property type="term" value="P:regulation of SNARE complex assembly"/>
    <property type="evidence" value="ECO:0007669"/>
    <property type="project" value="EnsemblFungi"/>
</dbReference>
<keyword evidence="2" id="KW-0863">Zinc-finger</keyword>
<dbReference type="InterPro" id="IPR036322">
    <property type="entry name" value="WD40_repeat_dom_sf"/>
</dbReference>
<dbReference type="Gene3D" id="2.130.10.10">
    <property type="entry name" value="YVTN repeat-like/Quinoprotein amine dehydrogenase"/>
    <property type="match status" value="1"/>
</dbReference>
<dbReference type="Pfam" id="PF26148">
    <property type="entry name" value="VPS18_RING_C"/>
    <property type="match status" value="1"/>
</dbReference>
<dbReference type="PANTHER" id="PTHR23323">
    <property type="entry name" value="VACUOLAR PROTEIN SORTING-ASSOCIATED PROTEIN"/>
    <property type="match status" value="1"/>
</dbReference>
<proteinExistence type="predicted"/>
<dbReference type="GO" id="GO:0006895">
    <property type="term" value="P:Golgi to endosome transport"/>
    <property type="evidence" value="ECO:0007669"/>
    <property type="project" value="EnsemblFungi"/>
</dbReference>
<comment type="subcellular location">
    <subcellularLocation>
        <location evidence="5">Endomembrane system</location>
        <topology evidence="5">Peripheral membrane protein</topology>
        <orientation evidence="5">Cytoplasmic side</orientation>
    </subcellularLocation>
</comment>
<dbReference type="PANTHER" id="PTHR23323:SF26">
    <property type="entry name" value="VACUOLAR PROTEIN SORTING-ASSOCIATED PROTEIN 18 HOMOLOG"/>
    <property type="match status" value="1"/>
</dbReference>
<sequence length="954" mass="110724">MEISIEKVQLDFINNDIAGNIKTFQVQSNIMCFGLRSGLLFIIDLDNPAEACQYQLQLTTSGANSESLSKAWLSPNGKILFIKTDFARYYFCDIYNLLNSINTSKGKLSNITQAKKLSRKRCDIRSVQWCNNNSLLCGTENGKLYYIYIHDYKNMENFLLGESKLVKLYQSKHSIDGISWIANENVCLVASGQKIMLWKGNNNSNNKKSDTIAKDPETLFKENPNPFNEEEFEKVHKEGGTKFASLQNSFAWVTGTGIVYEEIVKSSEKNNILSDANVFLNIELPQSNFNIRDIILTQFHIMLLRGSTITVINQLNNEIAFDETIPITEQEKILGITSDYSDIHHPTFWCFSNNNIYEIIIKKEANSVWKMLCVNGQYEKALSLEGLSSIERSNIFQEMGEYYFKDSKFNEAAQSFGNSFSSPIRSIALKFFKTSSTNTNNALLEYLSIKLDSLDSSNQVQKILLSSWIVWIYMKLFNDLQEDISVEHNIDKLAKLNDSKENIRMNLKKFLKTHLESFDKYTILQILSKQQGHEFSIYFENLLGHYDHVLSYWIDQKNWNEALKLLVETQDPNSCIKFASILLLNCPEETIIAWMKIPQLQPTKLIPALLNYFTHYQKKISTNPETNSIMEPNYALNYLKWYIDEYGTPEKILYNTTIYMVVSGYPSHVVDEIAEENIIKFMKLHEGQYDIEFILRLTMKYKRIRIVLYIYSLLNLYEDAVNFALENGMIDSAKQLISQDNNDEIMLDEKIIKELWIKIAKVILYENKTQDIKSIIKTIIHESNEILTIRDLLPLFNQFTTIANLKEELIKSLETHGQSMTQVSEDIKQSIKMKKIIVQDIEMFKQRYVMLEPRVSCSHCNMILQTRKFFVFPCNHSFHTDCLIKVILNSNDYILKSKIENFQANYNNKKKQKQSIKEFETMLSSKCVLCSEININNIDSPLQIEEEELAKWEI</sequence>
<dbReference type="InterPro" id="IPR015943">
    <property type="entry name" value="WD40/YVTN_repeat-like_dom_sf"/>
</dbReference>
<evidence type="ECO:0000256" key="5">
    <source>
        <dbReference type="ARBA" id="ARBA00029433"/>
    </source>
</evidence>
<dbReference type="STRING" id="1071380.I2GVR1"/>
<evidence type="ECO:0000313" key="8">
    <source>
        <dbReference type="EMBL" id="CCH58213.1"/>
    </source>
</evidence>
<keyword evidence="4" id="KW-0472">Membrane</keyword>
<evidence type="ECO:0000256" key="4">
    <source>
        <dbReference type="ARBA" id="ARBA00023136"/>
    </source>
</evidence>
<dbReference type="OrthoDB" id="1845386at2759"/>
<dbReference type="GO" id="GO:0031901">
    <property type="term" value="C:early endosome membrane"/>
    <property type="evidence" value="ECO:0007669"/>
    <property type="project" value="EnsemblFungi"/>
</dbReference>
<dbReference type="GO" id="GO:0032889">
    <property type="term" value="P:regulation of vacuole fusion, non-autophagic"/>
    <property type="evidence" value="ECO:0007669"/>
    <property type="project" value="EnsemblFungi"/>
</dbReference>
<dbReference type="Pfam" id="PF05131">
    <property type="entry name" value="Pep3_Vps18"/>
    <property type="match status" value="1"/>
</dbReference>
<dbReference type="GO" id="GO:0035091">
    <property type="term" value="F:phosphatidylinositol binding"/>
    <property type="evidence" value="ECO:0007669"/>
    <property type="project" value="EnsemblFungi"/>
</dbReference>
<evidence type="ECO:0000256" key="3">
    <source>
        <dbReference type="ARBA" id="ARBA00022833"/>
    </source>
</evidence>
<evidence type="ECO:0000256" key="1">
    <source>
        <dbReference type="ARBA" id="ARBA00022723"/>
    </source>
</evidence>
<accession>I2GVR1</accession>
<dbReference type="GO" id="GO:0030674">
    <property type="term" value="F:protein-macromolecule adaptor activity"/>
    <property type="evidence" value="ECO:0007669"/>
    <property type="project" value="EnsemblFungi"/>
</dbReference>
<dbReference type="InterPro" id="IPR007810">
    <property type="entry name" value="Pep3/Vps18_beta-prop"/>
</dbReference>
<dbReference type="EMBL" id="HE806316">
    <property type="protein sequence ID" value="CCH58213.1"/>
    <property type="molecule type" value="Genomic_DNA"/>
</dbReference>
<reference evidence="8 9" key="1">
    <citation type="journal article" date="2011" name="Proc. Natl. Acad. Sci. U.S.A.">
        <title>Evolutionary erosion of yeast sex chromosomes by mating-type switching accidents.</title>
        <authorList>
            <person name="Gordon J.L."/>
            <person name="Armisen D."/>
            <person name="Proux-Wera E."/>
            <person name="Oheigeartaigh S.S."/>
            <person name="Byrne K.P."/>
            <person name="Wolfe K.H."/>
        </authorList>
    </citation>
    <scope>NUCLEOTIDE SEQUENCE [LARGE SCALE GENOMIC DNA]</scope>
    <source>
        <strain evidence="9">ATCC 34711 / CBS 6284 / DSM 70876 / NBRC 10599 / NRRL Y-10934 / UCD 77-7</strain>
    </source>
</reference>
<keyword evidence="9" id="KW-1185">Reference proteome</keyword>